<dbReference type="Gene3D" id="3.40.630.10">
    <property type="entry name" value="Zn peptidases"/>
    <property type="match status" value="1"/>
</dbReference>
<dbReference type="GO" id="GO:0006508">
    <property type="term" value="P:proteolysis"/>
    <property type="evidence" value="ECO:0007669"/>
    <property type="project" value="UniProtKB-KW"/>
</dbReference>
<comment type="caution">
    <text evidence="10">The sequence shown here is derived from an EMBL/GenBank/DDBJ whole genome shotgun (WGS) entry which is preliminary data.</text>
</comment>
<feature type="non-terminal residue" evidence="10">
    <location>
        <position position="200"/>
    </location>
</feature>
<dbReference type="PANTHER" id="PTHR11705">
    <property type="entry name" value="PROTEASE FAMILY M14 CARBOXYPEPTIDASE A,B"/>
    <property type="match status" value="1"/>
</dbReference>
<accession>A0A9P5R3C1</accession>
<dbReference type="GO" id="GO:0004181">
    <property type="term" value="F:metallocarboxypeptidase activity"/>
    <property type="evidence" value="ECO:0007669"/>
    <property type="project" value="InterPro"/>
</dbReference>
<dbReference type="SMART" id="SM00631">
    <property type="entry name" value="Zn_pept"/>
    <property type="match status" value="1"/>
</dbReference>
<dbReference type="GO" id="GO:0005615">
    <property type="term" value="C:extracellular space"/>
    <property type="evidence" value="ECO:0007669"/>
    <property type="project" value="TreeGrafter"/>
</dbReference>
<keyword evidence="5" id="KW-0862">Zinc</keyword>
<dbReference type="PROSITE" id="PS52035">
    <property type="entry name" value="PEPTIDASE_M14"/>
    <property type="match status" value="1"/>
</dbReference>
<feature type="region of interest" description="Disordered" evidence="8">
    <location>
        <begin position="1"/>
        <end position="26"/>
    </location>
</feature>
<evidence type="ECO:0000256" key="8">
    <source>
        <dbReference type="SAM" id="MobiDB-lite"/>
    </source>
</evidence>
<feature type="compositionally biased region" description="Polar residues" evidence="8">
    <location>
        <begin position="15"/>
        <end position="26"/>
    </location>
</feature>
<evidence type="ECO:0000313" key="10">
    <source>
        <dbReference type="EMBL" id="KAF9122193.1"/>
    </source>
</evidence>
<sequence length="200" mass="22178">MDSSSPKPPTDSTPRMRNQKTTVSAPTQRAVNRNWNFYWNETTNDMSSIDPCAFNYRGPFPFPTSEAINIARYLKSLPNVVAYMDIHAYAQLILTPYGYTGGLPSNYDSYLKPLAEGAAKALAAVHGTQFKVGDIYHTIYPATGSSIDYAMGEDRVPVPLEIELKDMGLFGYTLPADQILPSGQETWAAIAYILHNLKDE</sequence>
<name>A0A9P5R3C1_9FUNG</name>
<dbReference type="AlphaFoldDB" id="A0A9P5R3C1"/>
<keyword evidence="4" id="KW-0378">Hydrolase</keyword>
<evidence type="ECO:0000256" key="3">
    <source>
        <dbReference type="ARBA" id="ARBA00022670"/>
    </source>
</evidence>
<feature type="domain" description="Peptidase M14" evidence="9">
    <location>
        <begin position="1"/>
        <end position="197"/>
    </location>
</feature>
<feature type="active site" description="Proton donor/acceptor" evidence="7">
    <location>
        <position position="163"/>
    </location>
</feature>
<evidence type="ECO:0000256" key="4">
    <source>
        <dbReference type="ARBA" id="ARBA00022801"/>
    </source>
</evidence>
<dbReference type="PANTHER" id="PTHR11705:SF143">
    <property type="entry name" value="SLL0236 PROTEIN"/>
    <property type="match status" value="1"/>
</dbReference>
<evidence type="ECO:0000256" key="7">
    <source>
        <dbReference type="PROSITE-ProRule" id="PRU01379"/>
    </source>
</evidence>
<evidence type="ECO:0000256" key="1">
    <source>
        <dbReference type="ARBA" id="ARBA00001947"/>
    </source>
</evidence>
<dbReference type="GO" id="GO:0008270">
    <property type="term" value="F:zinc ion binding"/>
    <property type="evidence" value="ECO:0007669"/>
    <property type="project" value="InterPro"/>
</dbReference>
<proteinExistence type="inferred from homology"/>
<reference evidence="10" key="1">
    <citation type="journal article" date="2020" name="Fungal Divers.">
        <title>Resolving the Mortierellaceae phylogeny through synthesis of multi-gene phylogenetics and phylogenomics.</title>
        <authorList>
            <person name="Vandepol N."/>
            <person name="Liber J."/>
            <person name="Desiro A."/>
            <person name="Na H."/>
            <person name="Kennedy M."/>
            <person name="Barry K."/>
            <person name="Grigoriev I.V."/>
            <person name="Miller A.N."/>
            <person name="O'Donnell K."/>
            <person name="Stajich J.E."/>
            <person name="Bonito G."/>
        </authorList>
    </citation>
    <scope>NUCLEOTIDE SEQUENCE</scope>
    <source>
        <strain evidence="10">NRRL 6426</strain>
    </source>
</reference>
<dbReference type="Proteomes" id="UP000748756">
    <property type="component" value="Unassembled WGS sequence"/>
</dbReference>
<dbReference type="Pfam" id="PF00246">
    <property type="entry name" value="Peptidase_M14"/>
    <property type="match status" value="1"/>
</dbReference>
<dbReference type="InterPro" id="IPR000834">
    <property type="entry name" value="Peptidase_M14"/>
</dbReference>
<comment type="cofactor">
    <cofactor evidence="1">
        <name>Zn(2+)</name>
        <dbReference type="ChEBI" id="CHEBI:29105"/>
    </cofactor>
</comment>
<dbReference type="SUPFAM" id="SSF53187">
    <property type="entry name" value="Zn-dependent exopeptidases"/>
    <property type="match status" value="1"/>
</dbReference>
<gene>
    <name evidence="10" type="ORF">BG015_005625</name>
</gene>
<feature type="compositionally biased region" description="Pro residues" evidence="8">
    <location>
        <begin position="1"/>
        <end position="11"/>
    </location>
</feature>
<evidence type="ECO:0000313" key="11">
    <source>
        <dbReference type="Proteomes" id="UP000748756"/>
    </source>
</evidence>
<evidence type="ECO:0000259" key="9">
    <source>
        <dbReference type="PROSITE" id="PS52035"/>
    </source>
</evidence>
<keyword evidence="6" id="KW-0482">Metalloprotease</keyword>
<evidence type="ECO:0000256" key="2">
    <source>
        <dbReference type="ARBA" id="ARBA00005988"/>
    </source>
</evidence>
<comment type="similarity">
    <text evidence="2 7">Belongs to the peptidase M14 family.</text>
</comment>
<keyword evidence="11" id="KW-1185">Reference proteome</keyword>
<evidence type="ECO:0000256" key="5">
    <source>
        <dbReference type="ARBA" id="ARBA00022833"/>
    </source>
</evidence>
<evidence type="ECO:0000256" key="6">
    <source>
        <dbReference type="ARBA" id="ARBA00023049"/>
    </source>
</evidence>
<dbReference type="EMBL" id="JAAAUQ010002608">
    <property type="protein sequence ID" value="KAF9122193.1"/>
    <property type="molecule type" value="Genomic_DNA"/>
</dbReference>
<protein>
    <recommendedName>
        <fullName evidence="9">Peptidase M14 domain-containing protein</fullName>
    </recommendedName>
</protein>
<keyword evidence="3" id="KW-0645">Protease</keyword>
<dbReference type="OrthoDB" id="3626597at2759"/>
<organism evidence="10 11">
    <name type="scientific">Linnemannia schmuckeri</name>
    <dbReference type="NCBI Taxonomy" id="64567"/>
    <lineage>
        <taxon>Eukaryota</taxon>
        <taxon>Fungi</taxon>
        <taxon>Fungi incertae sedis</taxon>
        <taxon>Mucoromycota</taxon>
        <taxon>Mortierellomycotina</taxon>
        <taxon>Mortierellomycetes</taxon>
        <taxon>Mortierellales</taxon>
        <taxon>Mortierellaceae</taxon>
        <taxon>Linnemannia</taxon>
    </lineage>
</organism>